<evidence type="ECO:0000256" key="5">
    <source>
        <dbReference type="ARBA" id="ARBA00022723"/>
    </source>
</evidence>
<feature type="compositionally biased region" description="Polar residues" evidence="19">
    <location>
        <begin position="1551"/>
        <end position="1566"/>
    </location>
</feature>
<evidence type="ECO:0000256" key="17">
    <source>
        <dbReference type="RuleBase" id="RU000617"/>
    </source>
</evidence>
<dbReference type="EMBL" id="JAYKXP010000002">
    <property type="protein sequence ID" value="KAK7060914.1"/>
    <property type="molecule type" value="Genomic_DNA"/>
</dbReference>
<evidence type="ECO:0000313" key="24">
    <source>
        <dbReference type="Proteomes" id="UP001383192"/>
    </source>
</evidence>
<feature type="DNA-binding region" description="Fork-head" evidence="16">
    <location>
        <begin position="1393"/>
        <end position="1485"/>
    </location>
</feature>
<feature type="region of interest" description="Disordered" evidence="19">
    <location>
        <begin position="568"/>
        <end position="587"/>
    </location>
</feature>
<dbReference type="Proteomes" id="UP001383192">
    <property type="component" value="Unassembled WGS sequence"/>
</dbReference>
<keyword evidence="14 16" id="KW-0539">Nucleus</keyword>
<comment type="similarity">
    <text evidence="3 18">Belongs to the ATP-dependent DNA ligase family.</text>
</comment>
<evidence type="ECO:0000256" key="8">
    <source>
        <dbReference type="ARBA" id="ARBA00022763"/>
    </source>
</evidence>
<dbReference type="GO" id="GO:0032807">
    <property type="term" value="C:DNA ligase IV complex"/>
    <property type="evidence" value="ECO:0007669"/>
    <property type="project" value="TreeGrafter"/>
</dbReference>
<dbReference type="InterPro" id="IPR016059">
    <property type="entry name" value="DNA_ligase_ATP-dep_CS"/>
</dbReference>
<dbReference type="SMART" id="SM00339">
    <property type="entry name" value="FH"/>
    <property type="match status" value="1"/>
</dbReference>
<evidence type="ECO:0000256" key="18">
    <source>
        <dbReference type="RuleBase" id="RU004196"/>
    </source>
</evidence>
<feature type="domain" description="Fork-head" evidence="20">
    <location>
        <begin position="1393"/>
        <end position="1485"/>
    </location>
</feature>
<feature type="compositionally biased region" description="Pro residues" evidence="19">
    <location>
        <begin position="1340"/>
        <end position="1349"/>
    </location>
</feature>
<keyword evidence="12 17" id="KW-0233">DNA recombination</keyword>
<dbReference type="InterPro" id="IPR044125">
    <property type="entry name" value="Adenylation_DNA_ligase_IV"/>
</dbReference>
<accession>A0AAW0E9U1</accession>
<dbReference type="SUPFAM" id="SSF50249">
    <property type="entry name" value="Nucleic acid-binding proteins"/>
    <property type="match status" value="1"/>
</dbReference>
<evidence type="ECO:0000256" key="19">
    <source>
        <dbReference type="SAM" id="MobiDB-lite"/>
    </source>
</evidence>
<feature type="region of interest" description="Disordered" evidence="19">
    <location>
        <begin position="1810"/>
        <end position="1829"/>
    </location>
</feature>
<sequence>MMQPTPAPSSPPRSSPPAESEDNNEQSYPIPPQNMGSAPFSVLVGLFVKLQNERKQERRRKLLGAWFNHWREEVGNDLYPVLRLILPQACVAVSDCNSSSLTDSVNQKDRERNVYGLKEKNLAKTYIKLIPLQRQDPDAQRLMNWKKPTEREKSAGDFPTVLYEVVSKRSSVIEGSLSVDDLNELLDELSKSMGKQDVQSKILQRIYNRTTPEEQRWIVRIILKEMVISVKETTVFSVFHPDAQDLYNTCSDLKKVAWTLWDTTNKLKEDQKTVGLFQAFAPMLCKRPTRTIEQTVKEMEGAEFIIEEKLDGERIQLHKRGNEYFYCSRKGKDYTYLYGKHVGAGTLTPHIHKAFHPDVENIILDGEMLVWDPVSQRNLPFGTLKTAALDKSKKELNPRPCFKVFDLLYLNNTSLLDRTTTFRKKNLRHCLTEVKGRVEFVEECKGRSAKDVREKMEEIMNNRGEGLVVKHPKAKYVLNGRNMDWIKVKPEYMDNMGETVDVLVVAGNYGTGSRGGGVSALICAVIDDRGPNADAEDKKYSTFVRIGSGLTYSDYAWVRDKPWKVRDPKNPPEWLQTSNKGPEDKGDVYLEPEDSFILKVKAAEIVPSEQYHMGFTMRFPRALSIRDDMDIDNCMRATDVLDSLKTERKRKMENDPEVTKKKRKTTAKKATILPSYQGPNTKEIQKRSDIFEGLKFDPKSKAGNEEKAELIKLICENGGKCLQIATNQTDLFVVYGGSITPYNVKLIIDKGIHDIIKPEWIRDSDVLKRRAPLSKKYFFHATASRESTEEYQEGADDDGEQSNAQADSSMPVDESATEATMSDNESDSETRTKGRLSEIAPSNGTKLDPRLADWLGVDVTEEPTTSGLAEDSETESEHDSDNADVDEGPEQVNEDDLDDWFAVEKTDEPEVISSASTSKEGDNQVRGSIKMGEDDSAMEYDQNLIFKHLSGPLPLAPFIALIPGSRCFYLDSPASAHQHGMGVKAKSPEEINQSFDEVRKMITENGGRVVGLDEPKLTHVVLDKRDTSRRIELSKRTSKYVPTNQQTKIVSGLTKWSRPKRRHLVISEYIQACIDEGTLLDEDGLTREDLHKRSDEMRQFLTADDFSSSRVFSRDRADSSSSTGNLRSVSRSNSTMPPSARSMSRASSISFREDASPSPSPVKAEPVEAGLPPRQMDTMEAVLERQRQARKEKRQRKGKGRDLGVRTSQSSPTPGGASGRGRDTEPLPIKHEEQSNDANVERISNMAGSEPPPLTPSQAKYYREHTAIQAATPTSKVESPAVRAAQPSQTAVKYYPYHQYLAQSQLLPPLQNPHAGDSSLPVTPQNKRILSPTRSTTKSPLPPSSPPMVTPQSSPTRVVNLVSSPGPMGPEPEEESYNKLPYKLPVGPYSPNKPDLSYAALLGQAILSSSEHRLTLQEIYDWITIVYPFFKRGETTWMNSIRHVLSTTACFRKVTRDRALGRTQWAIWDEDLECFKNGGFRKQFCRDMNGGKSPSEVMQSSRGGKRSRKADDGESSAGPKTKRAKKDKGPQRTILPAATPPIFPTTVKPAPQTQSYYETCAAQSQKPPKDLVPPTRSSQPLTVNPSVTTSSMDPQADGDDGVPGSSPVSDLHPLPPSSSSTCSMPELTPNCSSSSPPPTTSDMELEAPINIRNGYGRDRSPIGSSIGISGIDSSSDNDSDSDNDSTNGTKLTPVQFWGSSPRRNDPAKSTARPKLAAHDHSDLDQDQPLLNAVKSKNAKQKKAKLAEPFAIAETSTGKTSMSTKNKSRAAGSKGKPSTRLKTPPPADPLSTPPRNTSAIRRLHLSPLRTPLSHKGLHMSPSTSLAHYKTHLDPPPVTSFNGPDDEDLFAAFLHTPLRGPVTPKRFGLEESPYRPPIGMSPFRTPSRVVDDHDPRLLLDEELNRLGAEQSSPSISGFFGKRRDLLYESPNPLESSPGKWGQWSKW</sequence>
<feature type="compositionally biased region" description="Low complexity" evidence="19">
    <location>
        <begin position="1661"/>
        <end position="1674"/>
    </location>
</feature>
<dbReference type="InterPro" id="IPR036599">
    <property type="entry name" value="DNA_ligase_N_sf"/>
</dbReference>
<dbReference type="InterPro" id="IPR036388">
    <property type="entry name" value="WH-like_DNA-bd_sf"/>
</dbReference>
<feature type="region of interest" description="Disordered" evidence="19">
    <location>
        <begin position="1859"/>
        <end position="1888"/>
    </location>
</feature>
<dbReference type="Gene3D" id="2.40.50.140">
    <property type="entry name" value="Nucleic acid-binding proteins"/>
    <property type="match status" value="1"/>
</dbReference>
<feature type="compositionally biased region" description="Pro residues" evidence="19">
    <location>
        <begin position="1"/>
        <end position="15"/>
    </location>
</feature>
<evidence type="ECO:0000256" key="4">
    <source>
        <dbReference type="ARBA" id="ARBA00022598"/>
    </source>
</evidence>
<evidence type="ECO:0000256" key="12">
    <source>
        <dbReference type="ARBA" id="ARBA00023172"/>
    </source>
</evidence>
<keyword evidence="11 16" id="KW-0238">DNA-binding</keyword>
<keyword evidence="5" id="KW-0479">Metal-binding</keyword>
<dbReference type="InterPro" id="IPR012309">
    <property type="entry name" value="DNA_ligase_ATP-dep_C"/>
</dbReference>
<feature type="domain" description="BRCT" evidence="22">
    <location>
        <begin position="686"/>
        <end position="778"/>
    </location>
</feature>
<keyword evidence="4 17" id="KW-0436">Ligase</keyword>
<feature type="compositionally biased region" description="Acidic residues" evidence="19">
    <location>
        <begin position="882"/>
        <end position="893"/>
    </location>
</feature>
<dbReference type="InterPro" id="IPR036420">
    <property type="entry name" value="BRCT_dom_sf"/>
</dbReference>
<dbReference type="InterPro" id="IPR012340">
    <property type="entry name" value="NA-bd_OB-fold"/>
</dbReference>
<feature type="compositionally biased region" description="Polar residues" evidence="19">
    <location>
        <begin position="1575"/>
        <end position="1593"/>
    </location>
</feature>
<dbReference type="GO" id="GO:0071897">
    <property type="term" value="P:DNA biosynthetic process"/>
    <property type="evidence" value="ECO:0007669"/>
    <property type="project" value="InterPro"/>
</dbReference>
<dbReference type="Pfam" id="PF04679">
    <property type="entry name" value="DNA_ligase_A_C"/>
    <property type="match status" value="1"/>
</dbReference>
<dbReference type="GO" id="GO:0003700">
    <property type="term" value="F:DNA-binding transcription factor activity"/>
    <property type="evidence" value="ECO:0007669"/>
    <property type="project" value="InterPro"/>
</dbReference>
<dbReference type="PROSITE" id="PS50160">
    <property type="entry name" value="DNA_LIGASE_A3"/>
    <property type="match status" value="1"/>
</dbReference>
<comment type="subcellular location">
    <subcellularLocation>
        <location evidence="2 16">Nucleus</location>
    </subcellularLocation>
</comment>
<dbReference type="GO" id="GO:0006297">
    <property type="term" value="P:nucleotide-excision repair, DNA gap filling"/>
    <property type="evidence" value="ECO:0007669"/>
    <property type="project" value="TreeGrafter"/>
</dbReference>
<keyword evidence="24" id="KW-1185">Reference proteome</keyword>
<feature type="region of interest" description="Disordered" evidence="19">
    <location>
        <begin position="784"/>
        <end position="893"/>
    </location>
</feature>
<dbReference type="GO" id="GO:0043565">
    <property type="term" value="F:sequence-specific DNA binding"/>
    <property type="evidence" value="ECO:0007669"/>
    <property type="project" value="InterPro"/>
</dbReference>
<feature type="region of interest" description="Disordered" evidence="19">
    <location>
        <begin position="1"/>
        <end position="34"/>
    </location>
</feature>
<dbReference type="GO" id="GO:0005524">
    <property type="term" value="F:ATP binding"/>
    <property type="evidence" value="ECO:0007669"/>
    <property type="project" value="UniProtKB-KW"/>
</dbReference>
<dbReference type="PANTHER" id="PTHR45997:SF1">
    <property type="entry name" value="DNA LIGASE 4"/>
    <property type="match status" value="1"/>
</dbReference>
<dbReference type="Gene3D" id="1.10.3260.10">
    <property type="entry name" value="DNA ligase, ATP-dependent, N-terminal domain"/>
    <property type="match status" value="1"/>
</dbReference>
<dbReference type="Gene3D" id="1.10.10.10">
    <property type="entry name" value="Winged helix-like DNA-binding domain superfamily/Winged helix DNA-binding domain"/>
    <property type="match status" value="1"/>
</dbReference>
<evidence type="ECO:0000256" key="16">
    <source>
        <dbReference type="PROSITE-ProRule" id="PRU00089"/>
    </source>
</evidence>
<dbReference type="InterPro" id="IPR001357">
    <property type="entry name" value="BRCT_dom"/>
</dbReference>
<dbReference type="Gene3D" id="3.30.470.30">
    <property type="entry name" value="DNA ligase/mRNA capping enzyme"/>
    <property type="match status" value="1"/>
</dbReference>
<feature type="region of interest" description="Disordered" evidence="19">
    <location>
        <begin position="907"/>
        <end position="928"/>
    </location>
</feature>
<proteinExistence type="inferred from homology"/>
<dbReference type="InterPro" id="IPR029710">
    <property type="entry name" value="LIG4"/>
</dbReference>
<feature type="compositionally biased region" description="Acidic residues" evidence="19">
    <location>
        <begin position="789"/>
        <end position="800"/>
    </location>
</feature>
<feature type="region of interest" description="Disordered" evidence="19">
    <location>
        <begin position="1308"/>
        <end position="1357"/>
    </location>
</feature>
<keyword evidence="6" id="KW-0677">Repeat</keyword>
<dbReference type="CDD" id="cd07968">
    <property type="entry name" value="OBF_DNA_ligase_IV"/>
    <property type="match status" value="1"/>
</dbReference>
<feature type="domain" description="ATP-dependent DNA ligase family profile" evidence="21">
    <location>
        <begin position="393"/>
        <end position="527"/>
    </location>
</feature>
<dbReference type="EC" id="6.5.1.1" evidence="17"/>
<evidence type="ECO:0000259" key="21">
    <source>
        <dbReference type="PROSITE" id="PS50160"/>
    </source>
</evidence>
<dbReference type="GO" id="GO:0006310">
    <property type="term" value="P:DNA recombination"/>
    <property type="evidence" value="ECO:0007669"/>
    <property type="project" value="UniProtKB-KW"/>
</dbReference>
<keyword evidence="7 17" id="KW-0547">Nucleotide-binding</keyword>
<dbReference type="CDD" id="cd07903">
    <property type="entry name" value="Adenylation_DNA_ligase_IV"/>
    <property type="match status" value="1"/>
</dbReference>
<dbReference type="SUPFAM" id="SSF117018">
    <property type="entry name" value="ATP-dependent DNA ligase DNA-binding domain"/>
    <property type="match status" value="1"/>
</dbReference>
<evidence type="ECO:0000256" key="13">
    <source>
        <dbReference type="ARBA" id="ARBA00023204"/>
    </source>
</evidence>
<feature type="region of interest" description="Disordered" evidence="19">
    <location>
        <begin position="1111"/>
        <end position="1234"/>
    </location>
</feature>
<organism evidence="23 24">
    <name type="scientific">Paramarasmius palmivorus</name>
    <dbReference type="NCBI Taxonomy" id="297713"/>
    <lineage>
        <taxon>Eukaryota</taxon>
        <taxon>Fungi</taxon>
        <taxon>Dikarya</taxon>
        <taxon>Basidiomycota</taxon>
        <taxon>Agaricomycotina</taxon>
        <taxon>Agaricomycetes</taxon>
        <taxon>Agaricomycetidae</taxon>
        <taxon>Agaricales</taxon>
        <taxon>Marasmiineae</taxon>
        <taxon>Marasmiaceae</taxon>
        <taxon>Paramarasmius</taxon>
    </lineage>
</organism>
<dbReference type="GO" id="GO:0003910">
    <property type="term" value="F:DNA ligase (ATP) activity"/>
    <property type="evidence" value="ECO:0007669"/>
    <property type="project" value="UniProtKB-EC"/>
</dbReference>
<dbReference type="SUPFAM" id="SSF52113">
    <property type="entry name" value="BRCT domain"/>
    <property type="match status" value="2"/>
</dbReference>
<dbReference type="Pfam" id="PF00250">
    <property type="entry name" value="Forkhead"/>
    <property type="match status" value="1"/>
</dbReference>
<evidence type="ECO:0000256" key="1">
    <source>
        <dbReference type="ARBA" id="ARBA00001946"/>
    </source>
</evidence>
<evidence type="ECO:0000313" key="23">
    <source>
        <dbReference type="EMBL" id="KAK7060914.1"/>
    </source>
</evidence>
<dbReference type="Pfam" id="PF04675">
    <property type="entry name" value="DNA_ligase_A_N"/>
    <property type="match status" value="1"/>
</dbReference>
<dbReference type="PRINTS" id="PR00053">
    <property type="entry name" value="FORKHEAD"/>
</dbReference>
<dbReference type="PROSITE" id="PS00697">
    <property type="entry name" value="DNA_LIGASE_A1"/>
    <property type="match status" value="1"/>
</dbReference>
<keyword evidence="8 17" id="KW-0227">DNA damage</keyword>
<feature type="compositionally biased region" description="Polar residues" evidence="19">
    <location>
        <begin position="1123"/>
        <end position="1135"/>
    </location>
</feature>
<comment type="caution">
    <text evidence="23">The sequence shown here is derived from an EMBL/GenBank/DDBJ whole genome shotgun (WGS) entry which is preliminary data.</text>
</comment>
<keyword evidence="9 17" id="KW-0067">ATP-binding</keyword>
<feature type="compositionally biased region" description="Pro residues" evidence="19">
    <location>
        <begin position="1782"/>
        <end position="1791"/>
    </location>
</feature>
<evidence type="ECO:0000259" key="22">
    <source>
        <dbReference type="PROSITE" id="PS50172"/>
    </source>
</evidence>
<dbReference type="PROSITE" id="PS50039">
    <property type="entry name" value="FORK_HEAD_3"/>
    <property type="match status" value="1"/>
</dbReference>
<dbReference type="Pfam" id="PF01068">
    <property type="entry name" value="DNA_ligase_A_M"/>
    <property type="match status" value="1"/>
</dbReference>
<gene>
    <name evidence="23" type="primary">LIG4</name>
    <name evidence="23" type="ORF">VNI00_000647</name>
</gene>
<comment type="catalytic activity">
    <reaction evidence="15 17">
        <text>ATP + (deoxyribonucleotide)n-3'-hydroxyl + 5'-phospho-(deoxyribonucleotide)m = (deoxyribonucleotide)n+m + AMP + diphosphate.</text>
        <dbReference type="EC" id="6.5.1.1"/>
    </reaction>
</comment>
<feature type="compositionally biased region" description="Low complexity" evidence="19">
    <location>
        <begin position="1605"/>
        <end position="1627"/>
    </location>
</feature>
<evidence type="ECO:0000256" key="15">
    <source>
        <dbReference type="ARBA" id="ARBA00034003"/>
    </source>
</evidence>
<keyword evidence="13 17" id="KW-0234">DNA repair</keyword>
<feature type="region of interest" description="Disordered" evidence="19">
    <location>
        <begin position="1486"/>
        <end position="1799"/>
    </location>
</feature>
<feature type="compositionally biased region" description="Low complexity" evidence="19">
    <location>
        <begin position="1136"/>
        <end position="1148"/>
    </location>
</feature>
<evidence type="ECO:0000259" key="20">
    <source>
        <dbReference type="PROSITE" id="PS50039"/>
    </source>
</evidence>
<comment type="cofactor">
    <cofactor evidence="1">
        <name>Mg(2+)</name>
        <dbReference type="ChEBI" id="CHEBI:18420"/>
    </cofactor>
</comment>
<dbReference type="Gene3D" id="3.40.50.10190">
    <property type="entry name" value="BRCT domain"/>
    <property type="match status" value="2"/>
</dbReference>
<dbReference type="InterPro" id="IPR000977">
    <property type="entry name" value="DNA_ligase_ATP-dep"/>
</dbReference>
<protein>
    <recommendedName>
        <fullName evidence="17">DNA ligase</fullName>
        <ecNumber evidence="17">6.5.1.1</ecNumber>
    </recommendedName>
</protein>
<evidence type="ECO:0000256" key="2">
    <source>
        <dbReference type="ARBA" id="ARBA00004123"/>
    </source>
</evidence>
<dbReference type="SUPFAM" id="SSF56091">
    <property type="entry name" value="DNA ligase/mRNA capping enzyme, catalytic domain"/>
    <property type="match status" value="1"/>
</dbReference>
<dbReference type="InterPro" id="IPR036390">
    <property type="entry name" value="WH_DNA-bd_sf"/>
</dbReference>
<feature type="compositionally biased region" description="Basic residues" evidence="19">
    <location>
        <begin position="1190"/>
        <end position="1199"/>
    </location>
</feature>
<dbReference type="InterPro" id="IPR012308">
    <property type="entry name" value="DNA_ligase_ATP-dep_N"/>
</dbReference>
<dbReference type="PROSITE" id="PS50172">
    <property type="entry name" value="BRCT"/>
    <property type="match status" value="2"/>
</dbReference>
<dbReference type="SUPFAM" id="SSF46785">
    <property type="entry name" value="Winged helix' DNA-binding domain"/>
    <property type="match status" value="1"/>
</dbReference>
<name>A0AAW0E9U1_9AGAR</name>
<reference evidence="23 24" key="1">
    <citation type="submission" date="2024-01" db="EMBL/GenBank/DDBJ databases">
        <title>A draft genome for a cacao thread blight-causing isolate of Paramarasmius palmivorus.</title>
        <authorList>
            <person name="Baruah I.K."/>
            <person name="Bukari Y."/>
            <person name="Amoako-Attah I."/>
            <person name="Meinhardt L.W."/>
            <person name="Bailey B.A."/>
            <person name="Cohen S.P."/>
        </authorList>
    </citation>
    <scope>NUCLEOTIDE SEQUENCE [LARGE SCALE GENOMIC DNA]</scope>
    <source>
        <strain evidence="23 24">GH-12</strain>
    </source>
</reference>
<dbReference type="PANTHER" id="PTHR45997">
    <property type="entry name" value="DNA LIGASE 4"/>
    <property type="match status" value="1"/>
</dbReference>
<evidence type="ECO:0000256" key="11">
    <source>
        <dbReference type="ARBA" id="ARBA00023125"/>
    </source>
</evidence>
<dbReference type="NCBIfam" id="TIGR00574">
    <property type="entry name" value="dnl1"/>
    <property type="match status" value="1"/>
</dbReference>
<evidence type="ECO:0000256" key="6">
    <source>
        <dbReference type="ARBA" id="ARBA00022737"/>
    </source>
</evidence>
<evidence type="ECO:0000256" key="10">
    <source>
        <dbReference type="ARBA" id="ARBA00022842"/>
    </source>
</evidence>
<dbReference type="InterPro" id="IPR012310">
    <property type="entry name" value="DNA_ligase_ATP-dep_cent"/>
</dbReference>
<feature type="compositionally biased region" description="Basic and acidic residues" evidence="19">
    <location>
        <begin position="1220"/>
        <end position="1234"/>
    </location>
</feature>
<evidence type="ECO:0000256" key="3">
    <source>
        <dbReference type="ARBA" id="ARBA00007572"/>
    </source>
</evidence>
<evidence type="ECO:0000256" key="7">
    <source>
        <dbReference type="ARBA" id="ARBA00022741"/>
    </source>
</evidence>
<dbReference type="GO" id="GO:0046872">
    <property type="term" value="F:metal ion binding"/>
    <property type="evidence" value="ECO:0007669"/>
    <property type="project" value="UniProtKB-KW"/>
</dbReference>
<feature type="domain" description="BRCT" evidence="22">
    <location>
        <begin position="996"/>
        <end position="1087"/>
    </location>
</feature>
<dbReference type="InterPro" id="IPR001766">
    <property type="entry name" value="Fork_head_dom"/>
</dbReference>
<evidence type="ECO:0000256" key="14">
    <source>
        <dbReference type="ARBA" id="ARBA00023242"/>
    </source>
</evidence>
<evidence type="ECO:0000256" key="9">
    <source>
        <dbReference type="ARBA" id="ARBA00022840"/>
    </source>
</evidence>
<keyword evidence="10" id="KW-0460">Magnesium</keyword>
<feature type="compositionally biased region" description="Polar residues" evidence="19">
    <location>
        <begin position="1753"/>
        <end position="1764"/>
    </location>
</feature>
<dbReference type="GO" id="GO:0006303">
    <property type="term" value="P:double-strand break repair via nonhomologous end joining"/>
    <property type="evidence" value="ECO:0007669"/>
    <property type="project" value="TreeGrafter"/>
</dbReference>